<reference evidence="3" key="1">
    <citation type="submission" date="2021-11" db="EMBL/GenBank/DDBJ databases">
        <authorList>
            <person name="Herlambang A."/>
            <person name="Guo Y."/>
            <person name="Takashima Y."/>
            <person name="Nishizawa T."/>
        </authorList>
    </citation>
    <scope>NUCLEOTIDE SEQUENCE</scope>
    <source>
        <strain evidence="3">E1425</strain>
    </source>
</reference>
<name>A0A9P3H8E4_9FUNG</name>
<dbReference type="AlphaFoldDB" id="A0A9P3H8E4"/>
<dbReference type="EMBL" id="BQFW01000006">
    <property type="protein sequence ID" value="GJJ71928.1"/>
    <property type="molecule type" value="Genomic_DNA"/>
</dbReference>
<proteinExistence type="predicted"/>
<gene>
    <name evidence="3" type="ORF">EMPS_04285</name>
</gene>
<protein>
    <submittedName>
        <fullName evidence="3">Uncharacterized protein</fullName>
    </submittedName>
</protein>
<accession>A0A9P3H8E4</accession>
<dbReference type="OrthoDB" id="10267127at2759"/>
<evidence type="ECO:0000256" key="2">
    <source>
        <dbReference type="SAM" id="SignalP"/>
    </source>
</evidence>
<sequence>MKIFFALVALASVASVDIKFNVVGYPSSSSGSFGVKIAETVHKLSTSESTFPVWSGSVPGTKSQVQYSYVELSSSGTAVKTVWDLPKIPYTYLATYPSKTKAFKHKQIATIHITAPQASIDEMNQNPYNSRDYRVDFRFIKSKTIHCTVHGADGKIERGSLVQMNAWSGDRADLEYKGSTSSSCNQVVSYVNKNLGSSPESDPLMELIGFMKDSNPLILTRPPALSNTSTQVVWNSTDFCVTWHWNTWEVLSTTTGSRPPIISCTRTQPWDLTAENGNGYLLISMAPSETAPLPPSCQPTKTIMTSPPGVTPPAVHRLIIKNKEINVLFEQILKEIVSTAFKTEALKPRIEIYNKMLSLDAAWDIGITRKSPGTNNGFTFKDFNDNLYDNLYTRTKDMTTGLLPWIEQMSNIVTADLNFRIPAGLEDRDPPPPRGKGSLDNDDSDDDDSELSEDNEKGGSKVETNGAGSTKGMLSQGILVVAMLSSATLMA</sequence>
<feature type="compositionally biased region" description="Acidic residues" evidence="1">
    <location>
        <begin position="440"/>
        <end position="453"/>
    </location>
</feature>
<comment type="caution">
    <text evidence="3">The sequence shown here is derived from an EMBL/GenBank/DDBJ whole genome shotgun (WGS) entry which is preliminary data.</text>
</comment>
<keyword evidence="4" id="KW-1185">Reference proteome</keyword>
<keyword evidence="2" id="KW-0732">Signal</keyword>
<evidence type="ECO:0000313" key="3">
    <source>
        <dbReference type="EMBL" id="GJJ71928.1"/>
    </source>
</evidence>
<feature type="chain" id="PRO_5040228476" evidence="2">
    <location>
        <begin position="16"/>
        <end position="491"/>
    </location>
</feature>
<dbReference type="Proteomes" id="UP000827284">
    <property type="component" value="Unassembled WGS sequence"/>
</dbReference>
<feature type="signal peptide" evidence="2">
    <location>
        <begin position="1"/>
        <end position="15"/>
    </location>
</feature>
<organism evidence="3 4">
    <name type="scientific">Entomortierella parvispora</name>
    <dbReference type="NCBI Taxonomy" id="205924"/>
    <lineage>
        <taxon>Eukaryota</taxon>
        <taxon>Fungi</taxon>
        <taxon>Fungi incertae sedis</taxon>
        <taxon>Mucoromycota</taxon>
        <taxon>Mortierellomycotina</taxon>
        <taxon>Mortierellomycetes</taxon>
        <taxon>Mortierellales</taxon>
        <taxon>Mortierellaceae</taxon>
        <taxon>Entomortierella</taxon>
    </lineage>
</organism>
<evidence type="ECO:0000256" key="1">
    <source>
        <dbReference type="SAM" id="MobiDB-lite"/>
    </source>
</evidence>
<evidence type="ECO:0000313" key="4">
    <source>
        <dbReference type="Proteomes" id="UP000827284"/>
    </source>
</evidence>
<feature type="region of interest" description="Disordered" evidence="1">
    <location>
        <begin position="423"/>
        <end position="471"/>
    </location>
</feature>
<reference evidence="3" key="2">
    <citation type="journal article" date="2022" name="Microbiol. Resour. Announc.">
        <title>Whole-Genome Sequence of Entomortierella parvispora E1425, a Mucoromycotan Fungus Associated with Burkholderiaceae-Related Endosymbiotic Bacteria.</title>
        <authorList>
            <person name="Herlambang A."/>
            <person name="Guo Y."/>
            <person name="Takashima Y."/>
            <person name="Narisawa K."/>
            <person name="Ohta H."/>
            <person name="Nishizawa T."/>
        </authorList>
    </citation>
    <scope>NUCLEOTIDE SEQUENCE</scope>
    <source>
        <strain evidence="3">E1425</strain>
    </source>
</reference>